<proteinExistence type="predicted"/>
<accession>A0A8H3WDI2</accession>
<name>A0A8H3WDI2_9PEZI</name>
<gene>
    <name evidence="2" type="ORF">GQ607_007645</name>
</gene>
<keyword evidence="1" id="KW-0812">Transmembrane</keyword>
<dbReference type="EMBL" id="WOWK01000039">
    <property type="protein sequence ID" value="KAF0325024.1"/>
    <property type="molecule type" value="Genomic_DNA"/>
</dbReference>
<evidence type="ECO:0000313" key="2">
    <source>
        <dbReference type="EMBL" id="KAF0325024.1"/>
    </source>
</evidence>
<dbReference type="Proteomes" id="UP000434172">
    <property type="component" value="Unassembled WGS sequence"/>
</dbReference>
<evidence type="ECO:0000313" key="3">
    <source>
        <dbReference type="Proteomes" id="UP000434172"/>
    </source>
</evidence>
<dbReference type="AlphaFoldDB" id="A0A8H3WDI2"/>
<feature type="transmembrane region" description="Helical" evidence="1">
    <location>
        <begin position="351"/>
        <end position="369"/>
    </location>
</feature>
<comment type="caution">
    <text evidence="2">The sequence shown here is derived from an EMBL/GenBank/DDBJ whole genome shotgun (WGS) entry which is preliminary data.</text>
</comment>
<keyword evidence="3" id="KW-1185">Reference proteome</keyword>
<feature type="transmembrane region" description="Helical" evidence="1">
    <location>
        <begin position="179"/>
        <end position="201"/>
    </location>
</feature>
<feature type="transmembrane region" description="Helical" evidence="1">
    <location>
        <begin position="12"/>
        <end position="31"/>
    </location>
</feature>
<evidence type="ECO:0000256" key="1">
    <source>
        <dbReference type="SAM" id="Phobius"/>
    </source>
</evidence>
<organism evidence="2 3">
    <name type="scientific">Colletotrichum asianum</name>
    <dbReference type="NCBI Taxonomy" id="702518"/>
    <lineage>
        <taxon>Eukaryota</taxon>
        <taxon>Fungi</taxon>
        <taxon>Dikarya</taxon>
        <taxon>Ascomycota</taxon>
        <taxon>Pezizomycotina</taxon>
        <taxon>Sordariomycetes</taxon>
        <taxon>Hypocreomycetidae</taxon>
        <taxon>Glomerellales</taxon>
        <taxon>Glomerellaceae</taxon>
        <taxon>Colletotrichum</taxon>
        <taxon>Colletotrichum gloeosporioides species complex</taxon>
    </lineage>
</organism>
<protein>
    <submittedName>
        <fullName evidence="2">Uncharacterized protein</fullName>
    </submittedName>
</protein>
<feature type="transmembrane region" description="Helical" evidence="1">
    <location>
        <begin position="281"/>
        <end position="298"/>
    </location>
</feature>
<dbReference type="OrthoDB" id="4827586at2759"/>
<keyword evidence="1" id="KW-1133">Transmembrane helix</keyword>
<sequence>MYDQFRGSLRDFLFIPAGVCSVLFFILGTQLPGDIDTDNLFIQSLWAANMATDTESRRIPRAEMKPTYRHKSTMTELPGLLPAQISFLRFAGIVAWIRQALWWLYATHWVGTCIDPVSNLAYFSCAAFGIATIFTHVPWTTRAKLCIQASMLHAFSYLSSSVLWHAADTWRDPSFLIPTRIAAIYIWVVITLLVWGAVIAIGPQDSTDIALPYWVKEILPYEIAKHIKSAEHEVMISKQRQPLMSREKAMVYRFIGITAWILQTFNWLYGFFMDIDAWNPLRPLFLGATFSLVVALHFRDTPIATRVRLCVHATLLYFAFNISGGCLWTIASMFARAGGSRDSIMVWLVSVYWWLIVTAIIWGFLVSIGPQDESDIRLPYWFKEFLPYALAKHVNERDSSQERSCIDKKEQ</sequence>
<feature type="transmembrane region" description="Helical" evidence="1">
    <location>
        <begin position="120"/>
        <end position="139"/>
    </location>
</feature>
<feature type="transmembrane region" description="Helical" evidence="1">
    <location>
        <begin position="250"/>
        <end position="269"/>
    </location>
</feature>
<reference evidence="2 3" key="1">
    <citation type="submission" date="2019-12" db="EMBL/GenBank/DDBJ databases">
        <title>A genome sequence resource for the geographically widespread anthracnose pathogen Colletotrichum asianum.</title>
        <authorList>
            <person name="Meng Y."/>
        </authorList>
    </citation>
    <scope>NUCLEOTIDE SEQUENCE [LARGE SCALE GENOMIC DNA]</scope>
    <source>
        <strain evidence="2 3">ICMP 18580</strain>
    </source>
</reference>
<feature type="transmembrane region" description="Helical" evidence="1">
    <location>
        <begin position="310"/>
        <end position="331"/>
    </location>
</feature>
<keyword evidence="1" id="KW-0472">Membrane</keyword>